<name>A0ACA9UJI8_BIOOC</name>
<reference evidence="1" key="2">
    <citation type="submission" date="2021-10" db="EMBL/GenBank/DDBJ databases">
        <authorList>
            <person name="Piombo E."/>
        </authorList>
    </citation>
    <scope>NUCLEOTIDE SEQUENCE</scope>
</reference>
<comment type="caution">
    <text evidence="1">The sequence shown here is derived from an EMBL/GenBank/DDBJ whole genome shotgun (WGS) entry which is preliminary data.</text>
</comment>
<dbReference type="EMBL" id="CADEHS020000521">
    <property type="protein sequence ID" value="CAG9953273.1"/>
    <property type="molecule type" value="Genomic_DNA"/>
</dbReference>
<gene>
    <name evidence="1" type="ORF">CRV2_00017477</name>
</gene>
<organism evidence="1 2">
    <name type="scientific">Clonostachys rosea f. rosea IK726</name>
    <dbReference type="NCBI Taxonomy" id="1349383"/>
    <lineage>
        <taxon>Eukaryota</taxon>
        <taxon>Fungi</taxon>
        <taxon>Dikarya</taxon>
        <taxon>Ascomycota</taxon>
        <taxon>Pezizomycotina</taxon>
        <taxon>Sordariomycetes</taxon>
        <taxon>Hypocreomycetidae</taxon>
        <taxon>Hypocreales</taxon>
        <taxon>Bionectriaceae</taxon>
        <taxon>Clonostachys</taxon>
    </lineage>
</organism>
<evidence type="ECO:0000313" key="2">
    <source>
        <dbReference type="Proteomes" id="UP000836387"/>
    </source>
</evidence>
<reference evidence="1" key="1">
    <citation type="submission" date="2020-04" db="EMBL/GenBank/DDBJ databases">
        <authorList>
            <person name="Broberg M."/>
        </authorList>
    </citation>
    <scope>NUCLEOTIDE SEQUENCE</scope>
</reference>
<proteinExistence type="predicted"/>
<keyword evidence="2" id="KW-1185">Reference proteome</keyword>
<sequence>MIDVIGSDSSGPTAIRAPIPPITDVNLLRQWLYECNTKHLHPQQPLNQYSRIGEVLRRGVLRAINTTTGEIKTQDSLVPFVALSYVWGQTAHLTPSLESKSIADYAPSIRDAAELARSMDIAWLWVDRMCIDQSDEAEKTFLIPYIKDIFAVAQLTIISAAGDGAHNGLPGTKGTPREKESMVEVMNGPEKFSLLPCQPSFNALYEPCVWRRRGWTFEEQVFSSRVLYIFPTEMIFSCCKGTFRESSRLHFSSGAAGFGWGDNGATPPIVAAEINAKIHSALPGSGYSLSARDFGRAVEEYTSRSLTVEGDRVVAFAGLITISAGNHPSNQFPERALLKHGHPPQFFETALTWQHEENFQKRQPRNEKPFVPSWSWASAGTKIRFLDNGEENGRSCFFNFTCLDGHDVLAIPRQSFFVPKRFALAEPLDILLSQPWMRNRSVPLSCHEAASPLLQVSSLHMVTVVFDGNFARQDKDVHSLVGLGDSHDQDARLQGRWSVDIDNRTEAGSPAGKLFAIVAGKLNIFVMALQPTSEENIYTRYGLFPVSVSSHRTLFAIMRGGNLRWQYVSIV</sequence>
<evidence type="ECO:0000313" key="1">
    <source>
        <dbReference type="EMBL" id="CAG9953273.1"/>
    </source>
</evidence>
<dbReference type="Proteomes" id="UP000836387">
    <property type="component" value="Unassembled WGS sequence"/>
</dbReference>
<protein>
    <submittedName>
        <fullName evidence="1">Uncharacterized protein</fullName>
    </submittedName>
</protein>
<accession>A0ACA9UJI8</accession>